<keyword evidence="2" id="KW-1003">Cell membrane</keyword>
<feature type="transmembrane region" description="Helical" evidence="6">
    <location>
        <begin position="826"/>
        <end position="845"/>
    </location>
</feature>
<feature type="transmembrane region" description="Helical" evidence="6">
    <location>
        <begin position="286"/>
        <end position="303"/>
    </location>
</feature>
<feature type="transmembrane region" description="Helical" evidence="6">
    <location>
        <begin position="412"/>
        <end position="436"/>
    </location>
</feature>
<feature type="transmembrane region" description="Helical" evidence="6">
    <location>
        <begin position="468"/>
        <end position="486"/>
    </location>
</feature>
<comment type="subcellular location">
    <subcellularLocation>
        <location evidence="1">Cell membrane</location>
        <topology evidence="1">Multi-pass membrane protein</topology>
    </subcellularLocation>
</comment>
<gene>
    <name evidence="8" type="ORF">PPG34_16380</name>
</gene>
<dbReference type="NCBIfam" id="TIGR03480">
    <property type="entry name" value="HpnN"/>
    <property type="match status" value="1"/>
</dbReference>
<accession>A0ABU3KBP0</accession>
<feature type="transmembrane region" description="Helical" evidence="6">
    <location>
        <begin position="758"/>
        <end position="778"/>
    </location>
</feature>
<dbReference type="InterPro" id="IPR004869">
    <property type="entry name" value="MMPL_dom"/>
</dbReference>
<dbReference type="Proteomes" id="UP001250932">
    <property type="component" value="Unassembled WGS sequence"/>
</dbReference>
<organism evidence="8 9">
    <name type="scientific">Candidatus Nitronereus thalassa</name>
    <dbReference type="NCBI Taxonomy" id="3020898"/>
    <lineage>
        <taxon>Bacteria</taxon>
        <taxon>Pseudomonadati</taxon>
        <taxon>Nitrospirota</taxon>
        <taxon>Nitrospiria</taxon>
        <taxon>Nitrospirales</taxon>
        <taxon>Nitrospiraceae</taxon>
        <taxon>Candidatus Nitronereus</taxon>
    </lineage>
</organism>
<dbReference type="InterPro" id="IPR017841">
    <property type="entry name" value="Hopanoid_biosynth_HpnN"/>
</dbReference>
<feature type="transmembrane region" description="Helical" evidence="6">
    <location>
        <begin position="733"/>
        <end position="751"/>
    </location>
</feature>
<dbReference type="PROSITE" id="PS50156">
    <property type="entry name" value="SSD"/>
    <property type="match status" value="1"/>
</dbReference>
<keyword evidence="3 6" id="KW-0812">Transmembrane</keyword>
<dbReference type="InterPro" id="IPR000731">
    <property type="entry name" value="SSD"/>
</dbReference>
<evidence type="ECO:0000259" key="7">
    <source>
        <dbReference type="PROSITE" id="PS50156"/>
    </source>
</evidence>
<keyword evidence="5 6" id="KW-0472">Membrane</keyword>
<comment type="caution">
    <text evidence="8">The sequence shown here is derived from an EMBL/GenBank/DDBJ whole genome shotgun (WGS) entry which is preliminary data.</text>
</comment>
<dbReference type="InterPro" id="IPR050545">
    <property type="entry name" value="Mycobact_MmpL"/>
</dbReference>
<dbReference type="PANTHER" id="PTHR33406">
    <property type="entry name" value="MEMBRANE PROTEIN MJ1562-RELATED"/>
    <property type="match status" value="1"/>
</dbReference>
<keyword evidence="4 6" id="KW-1133">Transmembrane helix</keyword>
<dbReference type="PANTHER" id="PTHR33406:SF13">
    <property type="entry name" value="MEMBRANE PROTEIN YDFJ"/>
    <property type="match status" value="1"/>
</dbReference>
<reference evidence="8 9" key="1">
    <citation type="journal article" date="2023" name="ISME J.">
        <title>Cultivation and genomic characterization of novel and ubiquitous marine nitrite-oxidizing bacteria from the Nitrospirales.</title>
        <authorList>
            <person name="Mueller A.J."/>
            <person name="Daebeler A."/>
            <person name="Herbold C.W."/>
            <person name="Kirkegaard R.H."/>
            <person name="Daims H."/>
        </authorList>
    </citation>
    <scope>NUCLEOTIDE SEQUENCE [LARGE SCALE GENOMIC DNA]</scope>
    <source>
        <strain evidence="8 9">EB</strain>
    </source>
</reference>
<keyword evidence="9" id="KW-1185">Reference proteome</keyword>
<dbReference type="RefSeq" id="WP_313834516.1">
    <property type="nucleotide sequence ID" value="NZ_JAQOUE010000002.1"/>
</dbReference>
<evidence type="ECO:0000256" key="6">
    <source>
        <dbReference type="SAM" id="Phobius"/>
    </source>
</evidence>
<evidence type="ECO:0000313" key="9">
    <source>
        <dbReference type="Proteomes" id="UP001250932"/>
    </source>
</evidence>
<feature type="domain" description="SSD" evidence="7">
    <location>
        <begin position="308"/>
        <end position="435"/>
    </location>
</feature>
<evidence type="ECO:0000256" key="2">
    <source>
        <dbReference type="ARBA" id="ARBA00022475"/>
    </source>
</evidence>
<dbReference type="SUPFAM" id="SSF82866">
    <property type="entry name" value="Multidrug efflux transporter AcrB transmembrane domain"/>
    <property type="match status" value="2"/>
</dbReference>
<sequence>MMSSLFDHTAVTFQQAVVQLVDGCRRFAKWVVMGVVILTSILLVYTVNNLTLDTNPLNLLDPDLPFRQLDEEFVAAFPELDDLIVIVIDQGTSDAARDAVRQLAGTLSQQPALFSSIYDPAQGEFFDTYGLLYLKPDELWKLDERLSKWQPFLGTMVHDPSLRGLFSMLSLAVGENPNADEQILLAKVFDLLSEAIEAQIAGKPNPSSWKEAMLGDVTPKGDPKRRFLLAKPRLDYSTLEGAGGPIGFIRKQGKVLENTFGVRVRLTGSIPIETEERETLSKGAEMAGVLSISLVCLILLLGLRSVRLVGAMLFTLIVGLIWTGAFAVFTIGSLNFISATAPVLFIGLGVDFGIQLGMRYREAFDRLGVHQEALRQAASGVGGALTLSAIAAALSFFSFLPTAYRGFAELGLIAGGGMFLALFANLTFFPALLTIFPISRTKRISSIPQSSPNNSFTLPWVLRYRRPILFLMVPLTLAAVAALPLLRFDFNALHLRDPNTEGVSTFLELLKDPGTSPYVIHLLAQNLTKADELAARLKELDVVDRALTLSKYVPEDQEEKMAIIDDMALVLDPVLTPVEPLPFPSEEEEIRAVQDFQRKLEDQNNPLWTQKFSSSAKNLTASFDHFGASVGWNPEAIHELRKRLVGNFPQWLDRLRRLMNATPVTLETLPQALKDHYLAKDGRARVEVFSVFNGNDNTKLRQFARGVQEVDPRAIGSPVGIVEGGRAIIDACIQATIVAILASTVLLFVILRRPGEVLLVLLPLLMTMILTVAASLLFDVRLNLANVVALPLVLGLGIAFGIYLVLRKREGVSIAQVVQSSTSQAVLFSALTTMASFGALGFSAHPGMASLGILLVLTLTLALLCALVVLPALIGELEVRGWWKNG</sequence>
<dbReference type="Gene3D" id="1.20.1640.10">
    <property type="entry name" value="Multidrug efflux transporter AcrB transmembrane domain"/>
    <property type="match status" value="2"/>
</dbReference>
<evidence type="ECO:0000256" key="5">
    <source>
        <dbReference type="ARBA" id="ARBA00023136"/>
    </source>
</evidence>
<evidence type="ECO:0000256" key="3">
    <source>
        <dbReference type="ARBA" id="ARBA00022692"/>
    </source>
</evidence>
<name>A0ABU3KBP0_9BACT</name>
<dbReference type="EMBL" id="JAQOUE010000002">
    <property type="protein sequence ID" value="MDT7043930.1"/>
    <property type="molecule type" value="Genomic_DNA"/>
</dbReference>
<feature type="transmembrane region" description="Helical" evidence="6">
    <location>
        <begin position="310"/>
        <end position="330"/>
    </location>
</feature>
<feature type="transmembrane region" description="Helical" evidence="6">
    <location>
        <begin position="27"/>
        <end position="47"/>
    </location>
</feature>
<feature type="transmembrane region" description="Helical" evidence="6">
    <location>
        <begin position="851"/>
        <end position="874"/>
    </location>
</feature>
<proteinExistence type="predicted"/>
<feature type="transmembrane region" description="Helical" evidence="6">
    <location>
        <begin position="336"/>
        <end position="356"/>
    </location>
</feature>
<dbReference type="Pfam" id="PF03176">
    <property type="entry name" value="MMPL"/>
    <property type="match status" value="2"/>
</dbReference>
<feature type="transmembrane region" description="Helical" evidence="6">
    <location>
        <begin position="784"/>
        <end position="806"/>
    </location>
</feature>
<evidence type="ECO:0000256" key="4">
    <source>
        <dbReference type="ARBA" id="ARBA00022989"/>
    </source>
</evidence>
<feature type="transmembrane region" description="Helical" evidence="6">
    <location>
        <begin position="377"/>
        <end position="400"/>
    </location>
</feature>
<protein>
    <submittedName>
        <fullName evidence="8">MMPL family transporter</fullName>
    </submittedName>
</protein>
<evidence type="ECO:0000313" key="8">
    <source>
        <dbReference type="EMBL" id="MDT7043930.1"/>
    </source>
</evidence>
<evidence type="ECO:0000256" key="1">
    <source>
        <dbReference type="ARBA" id="ARBA00004651"/>
    </source>
</evidence>